<organism evidence="2 3">
    <name type="scientific">Solirubrobacter pauli</name>
    <dbReference type="NCBI Taxonomy" id="166793"/>
    <lineage>
        <taxon>Bacteria</taxon>
        <taxon>Bacillati</taxon>
        <taxon>Actinomycetota</taxon>
        <taxon>Thermoleophilia</taxon>
        <taxon>Solirubrobacterales</taxon>
        <taxon>Solirubrobacteraceae</taxon>
        <taxon>Solirubrobacter</taxon>
    </lineage>
</organism>
<feature type="signal peptide" evidence="1">
    <location>
        <begin position="1"/>
        <end position="17"/>
    </location>
</feature>
<evidence type="ECO:0000313" key="2">
    <source>
        <dbReference type="EMBL" id="RKQ88190.1"/>
    </source>
</evidence>
<dbReference type="Proteomes" id="UP000278962">
    <property type="component" value="Unassembled WGS sequence"/>
</dbReference>
<keyword evidence="3" id="KW-1185">Reference proteome</keyword>
<dbReference type="EMBL" id="RBIL01000002">
    <property type="protein sequence ID" value="RKQ88190.1"/>
    <property type="molecule type" value="Genomic_DNA"/>
</dbReference>
<evidence type="ECO:0000313" key="3">
    <source>
        <dbReference type="Proteomes" id="UP000278962"/>
    </source>
</evidence>
<keyword evidence="1" id="KW-0732">Signal</keyword>
<dbReference type="AlphaFoldDB" id="A0A660L9G4"/>
<dbReference type="SUPFAM" id="SSF82171">
    <property type="entry name" value="DPP6 N-terminal domain-like"/>
    <property type="match status" value="1"/>
</dbReference>
<accession>A0A660L9G4</accession>
<feature type="chain" id="PRO_5039367061" evidence="1">
    <location>
        <begin position="18"/>
        <end position="600"/>
    </location>
</feature>
<name>A0A660L9G4_9ACTN</name>
<gene>
    <name evidence="2" type="ORF">C8N24_6231</name>
</gene>
<protein>
    <submittedName>
        <fullName evidence="2">Uncharacterized protein</fullName>
    </submittedName>
</protein>
<comment type="caution">
    <text evidence="2">The sequence shown here is derived from an EMBL/GenBank/DDBJ whole genome shotgun (WGS) entry which is preliminary data.</text>
</comment>
<evidence type="ECO:0000256" key="1">
    <source>
        <dbReference type="SAM" id="SignalP"/>
    </source>
</evidence>
<reference evidence="2 3" key="1">
    <citation type="submission" date="2018-10" db="EMBL/GenBank/DDBJ databases">
        <title>Genomic Encyclopedia of Archaeal and Bacterial Type Strains, Phase II (KMG-II): from individual species to whole genera.</title>
        <authorList>
            <person name="Goeker M."/>
        </authorList>
    </citation>
    <scope>NUCLEOTIDE SEQUENCE [LARGE SCALE GENOMIC DNA]</scope>
    <source>
        <strain evidence="2 3">DSM 14954</strain>
    </source>
</reference>
<sequence length="600" mass="61507">MIAAVASWLLLAGPARADVFVPADPRFPFGGDCVGAAGDVFAVGRSLVDGWTVQGTAGSDTVQSLLGDDAGRPVTCPAVAAAPDGTAAVTSFTTGVARLAIRRPGATFGAPTPLGRVTWPPAVAAAPGGWIAVAWTRQATGSLDSTLTVLVIPPSGRPVKTVLARGQAIGRPRVAIAPDGTAAVAWSTSRPRSTRFVADLRGGAWSAPAELPGGSGSGTGAGVALAMAPGGRRLLAWAAGDGIRVQVDGEPAATVAPVGDGSELAAALADDGAAVVAFTDGADVVRAVDRGPGGAWSAPHQLSVPGHGTSVDGGLEAILAPGGRAVVAWPVARRLAAVSGPAGGTWDVAALVSPVTRDVAAFDLTHDAAGEPWLLWIEPDHAGGGGPVRGARLAASAPADTTPPTFTVSVPRKLPATRNALTLDIPITIRCDEPCDVRAGFTRDAYSAYALRANQRTTFHLDGRSERETLLSRPGQRALRFTVTVSDRAGNVAARRRVSVPISIRPASLRSFKVPASYDFGLLSRAGNRDAVRFVNGYIEALAARRLRTTGQLRAALDRGFARLERDHEEAAGGPVHSAIYDVLAVPIRRAGFDPDRIFG</sequence>
<proteinExistence type="predicted"/>